<dbReference type="PANTHER" id="PTHR43244">
    <property type="match status" value="1"/>
</dbReference>
<dbReference type="Gene3D" id="3.20.20.30">
    <property type="entry name" value="Luciferase-like domain"/>
    <property type="match status" value="1"/>
</dbReference>
<dbReference type="AlphaFoldDB" id="A0A6J6TU37"/>
<dbReference type="InterPro" id="IPR011251">
    <property type="entry name" value="Luciferase-like_dom"/>
</dbReference>
<name>A0A6J6TU37_9ZZZZ</name>
<dbReference type="EMBL" id="CAESGF010000045">
    <property type="protein sequence ID" value="CAB4365752.1"/>
    <property type="molecule type" value="Genomic_DNA"/>
</dbReference>
<gene>
    <name evidence="4" type="ORF">UFOPK2656_03485</name>
    <name evidence="5" type="ORF">UFOPK3267_00061</name>
    <name evidence="6" type="ORF">UFOPK3651_03325</name>
    <name evidence="7" type="ORF">UFOPK3931_01558</name>
    <name evidence="3" type="ORF">UFOPK4189_03494</name>
</gene>
<reference evidence="4" key="1">
    <citation type="submission" date="2020-05" db="EMBL/GenBank/DDBJ databases">
        <authorList>
            <person name="Chiriac C."/>
            <person name="Salcher M."/>
            <person name="Ghai R."/>
            <person name="Kavagutti S V."/>
        </authorList>
    </citation>
    <scope>NUCLEOTIDE SEQUENCE</scope>
</reference>
<dbReference type="InterPro" id="IPR050564">
    <property type="entry name" value="F420-G6PD/mer"/>
</dbReference>
<evidence type="ECO:0000259" key="2">
    <source>
        <dbReference type="Pfam" id="PF00296"/>
    </source>
</evidence>
<evidence type="ECO:0000313" key="6">
    <source>
        <dbReference type="EMBL" id="CAB4958082.1"/>
    </source>
</evidence>
<feature type="domain" description="Luciferase-like" evidence="2">
    <location>
        <begin position="22"/>
        <end position="255"/>
    </location>
</feature>
<proteinExistence type="predicted"/>
<dbReference type="Pfam" id="PF00296">
    <property type="entry name" value="Bac_luciferase"/>
    <property type="match status" value="1"/>
</dbReference>
<organism evidence="4">
    <name type="scientific">freshwater metagenome</name>
    <dbReference type="NCBI Taxonomy" id="449393"/>
    <lineage>
        <taxon>unclassified sequences</taxon>
        <taxon>metagenomes</taxon>
        <taxon>ecological metagenomes</taxon>
    </lineage>
</organism>
<dbReference type="EMBL" id="CAFBMT010000037">
    <property type="protein sequence ID" value="CAB4958082.1"/>
    <property type="molecule type" value="Genomic_DNA"/>
</dbReference>
<dbReference type="NCBIfam" id="TIGR03619">
    <property type="entry name" value="F420_Rv2161c"/>
    <property type="match status" value="1"/>
</dbReference>
<accession>A0A6J6TU37</accession>
<dbReference type="SUPFAM" id="SSF51679">
    <property type="entry name" value="Bacterial luciferase-like"/>
    <property type="match status" value="1"/>
</dbReference>
<sequence>MPTPTGGRALINVGVMFANGAAAAEPEHAATLAVAAERAGYDSLWAVQHVVMPVEHASEYPYSASGTVPGGTAVAIPDPLVWLAWAGAQTSTILLATGVLVLPQQHPLVVAKQAATLDRLTGGRLLLGLGAGWLQEEFAALASDFDRRGPRMEECMQVLRLAGEPGPIEFHGEHIDFAPVWVEPKPARRIPLIIGGHTTAAARRAGRLADGFFPLSCQGEALTKLVGIVREAAEAAWRDPRAIEITVDAPRTAEDAAVQRALDVDRVVVNAPHVPTGELAAALAAKLAATREAYARA</sequence>
<dbReference type="GO" id="GO:0016705">
    <property type="term" value="F:oxidoreductase activity, acting on paired donors, with incorporation or reduction of molecular oxygen"/>
    <property type="evidence" value="ECO:0007669"/>
    <property type="project" value="InterPro"/>
</dbReference>
<evidence type="ECO:0000313" key="4">
    <source>
        <dbReference type="EMBL" id="CAB4749983.1"/>
    </source>
</evidence>
<evidence type="ECO:0000313" key="3">
    <source>
        <dbReference type="EMBL" id="CAB4365752.1"/>
    </source>
</evidence>
<evidence type="ECO:0000313" key="5">
    <source>
        <dbReference type="EMBL" id="CAB4846031.1"/>
    </source>
</evidence>
<dbReference type="EMBL" id="CAEZYF010000040">
    <property type="protein sequence ID" value="CAB4749983.1"/>
    <property type="molecule type" value="Genomic_DNA"/>
</dbReference>
<dbReference type="InterPro" id="IPR019921">
    <property type="entry name" value="Lucif-like_OxRdtase_Rv2161c"/>
</dbReference>
<dbReference type="InterPro" id="IPR036661">
    <property type="entry name" value="Luciferase-like_sf"/>
</dbReference>
<keyword evidence="1" id="KW-0560">Oxidoreductase</keyword>
<dbReference type="EMBL" id="CAFBOL010000037">
    <property type="protein sequence ID" value="CAB4992376.1"/>
    <property type="molecule type" value="Genomic_DNA"/>
</dbReference>
<evidence type="ECO:0000313" key="7">
    <source>
        <dbReference type="EMBL" id="CAB4992376.1"/>
    </source>
</evidence>
<dbReference type="EMBL" id="CAFBIY010000002">
    <property type="protein sequence ID" value="CAB4846031.1"/>
    <property type="molecule type" value="Genomic_DNA"/>
</dbReference>
<evidence type="ECO:0000256" key="1">
    <source>
        <dbReference type="ARBA" id="ARBA00023002"/>
    </source>
</evidence>
<dbReference type="PANTHER" id="PTHR43244:SF1">
    <property type="entry name" value="5,10-METHYLENETETRAHYDROMETHANOPTERIN REDUCTASE"/>
    <property type="match status" value="1"/>
</dbReference>
<protein>
    <submittedName>
        <fullName evidence="4">Unannotated protein</fullName>
    </submittedName>
</protein>